<dbReference type="RefSeq" id="WP_338609817.1">
    <property type="nucleotide sequence ID" value="NZ_CP146275.1"/>
</dbReference>
<evidence type="ECO:0000259" key="2">
    <source>
        <dbReference type="PROSITE" id="PS50994"/>
    </source>
</evidence>
<evidence type="ECO:0000313" key="4">
    <source>
        <dbReference type="Proteomes" id="UP001369958"/>
    </source>
</evidence>
<gene>
    <name evidence="3" type="ORF">V6617_06415</name>
</gene>
<dbReference type="PROSITE" id="PS50994">
    <property type="entry name" value="INTEGRASE"/>
    <property type="match status" value="1"/>
</dbReference>
<dbReference type="InterPro" id="IPR036397">
    <property type="entry name" value="RNaseH_sf"/>
</dbReference>
<dbReference type="EMBL" id="CP146275">
    <property type="protein sequence ID" value="WWT34092.1"/>
    <property type="molecule type" value="Genomic_DNA"/>
</dbReference>
<reference evidence="3 4" key="1">
    <citation type="submission" date="2024-02" db="EMBL/GenBank/DDBJ databases">
        <title>Complete genome sequence of Pelagibacterium nitratireducens ZH15.</title>
        <authorList>
            <person name="Zhao L.H."/>
        </authorList>
    </citation>
    <scope>NUCLEOTIDE SEQUENCE [LARGE SCALE GENOMIC DNA]</scope>
    <source>
        <strain evidence="3 4">ZH15</strain>
    </source>
</reference>
<proteinExistence type="predicted"/>
<dbReference type="SUPFAM" id="SSF53098">
    <property type="entry name" value="Ribonuclease H-like"/>
    <property type="match status" value="1"/>
</dbReference>
<evidence type="ECO:0000313" key="3">
    <source>
        <dbReference type="EMBL" id="WWT34092.1"/>
    </source>
</evidence>
<protein>
    <submittedName>
        <fullName evidence="3">Transposase family protein</fullName>
    </submittedName>
</protein>
<evidence type="ECO:0000256" key="1">
    <source>
        <dbReference type="SAM" id="MobiDB-lite"/>
    </source>
</evidence>
<dbReference type="Gene3D" id="3.30.420.10">
    <property type="entry name" value="Ribonuclease H-like superfamily/Ribonuclease H"/>
    <property type="match status" value="1"/>
</dbReference>
<accession>A0ABZ2I2L6</accession>
<feature type="compositionally biased region" description="Basic and acidic residues" evidence="1">
    <location>
        <begin position="698"/>
        <end position="707"/>
    </location>
</feature>
<name>A0ABZ2I2L6_9HYPH</name>
<dbReference type="InterPro" id="IPR012337">
    <property type="entry name" value="RNaseH-like_sf"/>
</dbReference>
<keyword evidence="4" id="KW-1185">Reference proteome</keyword>
<organism evidence="3 4">
    <name type="scientific">Pelagibacterium nitratireducens</name>
    <dbReference type="NCBI Taxonomy" id="1046114"/>
    <lineage>
        <taxon>Bacteria</taxon>
        <taxon>Pseudomonadati</taxon>
        <taxon>Pseudomonadota</taxon>
        <taxon>Alphaproteobacteria</taxon>
        <taxon>Hyphomicrobiales</taxon>
        <taxon>Devosiaceae</taxon>
        <taxon>Pelagibacterium</taxon>
    </lineage>
</organism>
<dbReference type="InterPro" id="IPR001584">
    <property type="entry name" value="Integrase_cat-core"/>
</dbReference>
<sequence>MTFDAMTLPKLDFDLRKDDLYWVKTSPDEKRALRFLRMDMKGLLVFQGDDGPDIKIAVPLFKTMRSDGRAARVPNKVRTKKSPLELGDVNPTNLLDPEEPGITTTEQARRLKQIRIFQKARDLRWFVVEADLAPLTTRGHVGVDRFISSKRADAKRAGIRWTPSAPTLLRAIDQCGEFQSRPLSAFFYDYGKHEKLRRWHPFVISEAQKMIEAFWHPDRKPHHEVRNDFYNAILNEIARLKGEGLAIPPSLRKPAKETTRQWINLAESWYRWRDRYGQPAADARYLGRGRSIEATRPLEYVVFDHTVVDCWALVEDEGGNILLVEKPTLTLAVDLKTRMRLAAFLSYEPPSLYSVMACLKQVVRVKDWLVEEFGAVKGACDGWGKPRTIVVDNGWEFAGMSFQATCEAAGISVIWAPVRCPQFKAVVEQAFDDLNEHVWHRMKGGIPLTPQLRSKFRIDNSTKAAHTIRQMEYLMWHHFVHVRHLEPNEEIGCAPALAWAKGLQAHGRRTVDDVTVFDGLLGEGVRCTLTPQGVAIDGQRFHDPSITSDLLNRLLRFARKGNRTKDFARAGSMDVYATRDRVDASYVMVWDFEAKKSIRMPNVRSRYSHGISWKVLKEVERFAAEENLAFHSEDEMIAARAAFNAMVRSELPHQGFRAARKRAALIDKAPSLVPGDRVKEVAIPANPTGAVNIAHDTAAVHRTDDRIPPAGPDRSRQKRKKTSKGTQGARTRDAPLSGTQPPDTEVTVMEPSAFALDDPASFLRHLAQTDED</sequence>
<feature type="domain" description="Integrase catalytic" evidence="2">
    <location>
        <begin position="293"/>
        <end position="438"/>
    </location>
</feature>
<dbReference type="Proteomes" id="UP001369958">
    <property type="component" value="Chromosome"/>
</dbReference>
<feature type="region of interest" description="Disordered" evidence="1">
    <location>
        <begin position="697"/>
        <end position="772"/>
    </location>
</feature>